<organism evidence="2 3">
    <name type="scientific">Dipteronia dyeriana</name>
    <dbReference type="NCBI Taxonomy" id="168575"/>
    <lineage>
        <taxon>Eukaryota</taxon>
        <taxon>Viridiplantae</taxon>
        <taxon>Streptophyta</taxon>
        <taxon>Embryophyta</taxon>
        <taxon>Tracheophyta</taxon>
        <taxon>Spermatophyta</taxon>
        <taxon>Magnoliopsida</taxon>
        <taxon>eudicotyledons</taxon>
        <taxon>Gunneridae</taxon>
        <taxon>Pentapetalae</taxon>
        <taxon>rosids</taxon>
        <taxon>malvids</taxon>
        <taxon>Sapindales</taxon>
        <taxon>Sapindaceae</taxon>
        <taxon>Hippocastanoideae</taxon>
        <taxon>Acereae</taxon>
        <taxon>Dipteronia</taxon>
    </lineage>
</organism>
<dbReference type="InterPro" id="IPR024593">
    <property type="entry name" value="DUF3444"/>
</dbReference>
<evidence type="ECO:0000259" key="1">
    <source>
        <dbReference type="Pfam" id="PF11926"/>
    </source>
</evidence>
<evidence type="ECO:0000313" key="2">
    <source>
        <dbReference type="EMBL" id="KAK2640690.1"/>
    </source>
</evidence>
<reference evidence="2" key="1">
    <citation type="journal article" date="2023" name="Plant J.">
        <title>Genome sequences and population genomics provide insights into the demographic history, inbreeding, and mutation load of two 'living fossil' tree species of Dipteronia.</title>
        <authorList>
            <person name="Feng Y."/>
            <person name="Comes H.P."/>
            <person name="Chen J."/>
            <person name="Zhu S."/>
            <person name="Lu R."/>
            <person name="Zhang X."/>
            <person name="Li P."/>
            <person name="Qiu J."/>
            <person name="Olsen K.M."/>
            <person name="Qiu Y."/>
        </authorList>
    </citation>
    <scope>NUCLEOTIDE SEQUENCE</scope>
    <source>
        <strain evidence="2">KIB01</strain>
    </source>
</reference>
<dbReference type="AlphaFoldDB" id="A0AAD9TS06"/>
<feature type="domain" description="DUF3444" evidence="1">
    <location>
        <begin position="26"/>
        <end position="93"/>
    </location>
</feature>
<dbReference type="Proteomes" id="UP001280121">
    <property type="component" value="Unassembled WGS sequence"/>
</dbReference>
<dbReference type="Pfam" id="PF11926">
    <property type="entry name" value="DUF3444"/>
    <property type="match status" value="1"/>
</dbReference>
<comment type="caution">
    <text evidence="2">The sequence shown here is derived from an EMBL/GenBank/DDBJ whole genome shotgun (WGS) entry which is preliminary data.</text>
</comment>
<evidence type="ECO:0000313" key="3">
    <source>
        <dbReference type="Proteomes" id="UP001280121"/>
    </source>
</evidence>
<keyword evidence="3" id="KW-1185">Reference proteome</keyword>
<accession>A0AAD9TS06</accession>
<dbReference type="EMBL" id="JANJYI010000008">
    <property type="protein sequence ID" value="KAK2640690.1"/>
    <property type="molecule type" value="Genomic_DNA"/>
</dbReference>
<proteinExistence type="predicted"/>
<sequence>MHIPVKNESSTIVMDTSNSPAFPTTSSKVVEAEFYDFKQNKSEEKFDVGQIWALYSDSGAMPKSYAQVKVIGSTPDFRLHVAPLEACSPPKDPSWPVCCGILN</sequence>
<dbReference type="PANTHER" id="PTHR45089">
    <property type="entry name" value="DNAJ HEAT SHOCK AMINO-TERMINAL DOMAIN PROTEIN-RELATED"/>
    <property type="match status" value="1"/>
</dbReference>
<name>A0AAD9TS06_9ROSI</name>
<protein>
    <recommendedName>
        <fullName evidence="1">DUF3444 domain-containing protein</fullName>
    </recommendedName>
</protein>
<gene>
    <name evidence="2" type="ORF">Ddye_028485</name>
</gene>
<dbReference type="PANTHER" id="PTHR45089:SF43">
    <property type="entry name" value="DNAJ HEAT SHOCK N-TERMINAL DOMAIN-CONTAINING PROTEIN-RELATED"/>
    <property type="match status" value="1"/>
</dbReference>